<organism evidence="5 6">
    <name type="scientific">Orbilia javanica</name>
    <dbReference type="NCBI Taxonomy" id="47235"/>
    <lineage>
        <taxon>Eukaryota</taxon>
        <taxon>Fungi</taxon>
        <taxon>Dikarya</taxon>
        <taxon>Ascomycota</taxon>
        <taxon>Pezizomycotina</taxon>
        <taxon>Orbiliomycetes</taxon>
        <taxon>Orbiliales</taxon>
        <taxon>Orbiliaceae</taxon>
        <taxon>Orbilia</taxon>
    </lineage>
</organism>
<dbReference type="GO" id="GO:0000462">
    <property type="term" value="P:maturation of SSU-rRNA from tricistronic rRNA transcript (SSU-rRNA, 5.8S rRNA, LSU-rRNA)"/>
    <property type="evidence" value="ECO:0007669"/>
    <property type="project" value="TreeGrafter"/>
</dbReference>
<dbReference type="GO" id="GO:0003723">
    <property type="term" value="F:RNA binding"/>
    <property type="evidence" value="ECO:0007669"/>
    <property type="project" value="TreeGrafter"/>
</dbReference>
<dbReference type="GO" id="GO:0003735">
    <property type="term" value="F:structural constituent of ribosome"/>
    <property type="evidence" value="ECO:0007669"/>
    <property type="project" value="InterPro"/>
</dbReference>
<dbReference type="SUPFAM" id="SSF54211">
    <property type="entry name" value="Ribosomal protein S5 domain 2-like"/>
    <property type="match status" value="1"/>
</dbReference>
<keyword evidence="2 4" id="KW-0689">Ribosomal protein</keyword>
<dbReference type="GO" id="GO:0022627">
    <property type="term" value="C:cytosolic small ribosomal subunit"/>
    <property type="evidence" value="ECO:0007669"/>
    <property type="project" value="TreeGrafter"/>
</dbReference>
<evidence type="ECO:0000313" key="5">
    <source>
        <dbReference type="EMBL" id="KAK6331967.1"/>
    </source>
</evidence>
<comment type="similarity">
    <text evidence="1 4">Belongs to the universal ribosomal protein uS9 family.</text>
</comment>
<comment type="caution">
    <text evidence="5">The sequence shown here is derived from an EMBL/GenBank/DDBJ whole genome shotgun (WGS) entry which is preliminary data.</text>
</comment>
<dbReference type="GO" id="GO:0006412">
    <property type="term" value="P:translation"/>
    <property type="evidence" value="ECO:0007669"/>
    <property type="project" value="InterPro"/>
</dbReference>
<dbReference type="NCBIfam" id="NF001749">
    <property type="entry name" value="PRK00474.1"/>
    <property type="match status" value="1"/>
</dbReference>
<dbReference type="PANTHER" id="PTHR21569:SF16">
    <property type="entry name" value="RIBOSOMAL PROTEIN S16"/>
    <property type="match status" value="1"/>
</dbReference>
<dbReference type="InterPro" id="IPR014721">
    <property type="entry name" value="Ribsml_uS5_D2-typ_fold_subgr"/>
</dbReference>
<accession>A0AAN8R9Y8</accession>
<dbReference type="AlphaFoldDB" id="A0AAN8R9Y8"/>
<dbReference type="Proteomes" id="UP001313282">
    <property type="component" value="Unassembled WGS sequence"/>
</dbReference>
<dbReference type="InterPro" id="IPR020574">
    <property type="entry name" value="Ribosomal_uS9_CS"/>
</dbReference>
<dbReference type="EMBL" id="JAVHNR010000010">
    <property type="protein sequence ID" value="KAK6331967.1"/>
    <property type="molecule type" value="Genomic_DNA"/>
</dbReference>
<dbReference type="InterPro" id="IPR020568">
    <property type="entry name" value="Ribosomal_Su5_D2-typ_SF"/>
</dbReference>
<proteinExistence type="inferred from homology"/>
<dbReference type="Gene3D" id="3.30.230.10">
    <property type="match status" value="1"/>
</dbReference>
<evidence type="ECO:0000256" key="1">
    <source>
        <dbReference type="ARBA" id="ARBA00005251"/>
    </source>
</evidence>
<dbReference type="PANTHER" id="PTHR21569">
    <property type="entry name" value="RIBOSOMAL PROTEIN S9"/>
    <property type="match status" value="1"/>
</dbReference>
<evidence type="ECO:0000256" key="4">
    <source>
        <dbReference type="RuleBase" id="RU003815"/>
    </source>
</evidence>
<dbReference type="FunFam" id="3.30.230.10:FF:000007">
    <property type="entry name" value="40S ribosomal protein S16"/>
    <property type="match status" value="1"/>
</dbReference>
<reference evidence="5 6" key="1">
    <citation type="submission" date="2019-10" db="EMBL/GenBank/DDBJ databases">
        <authorList>
            <person name="Palmer J.M."/>
        </authorList>
    </citation>
    <scope>NUCLEOTIDE SEQUENCE [LARGE SCALE GENOMIC DNA]</scope>
    <source>
        <strain evidence="5 6">TWF718</strain>
    </source>
</reference>
<gene>
    <name evidence="5" type="primary">RPS16</name>
    <name evidence="5" type="ORF">TWF718_002504</name>
</gene>
<dbReference type="InterPro" id="IPR000754">
    <property type="entry name" value="Ribosomal_uS9"/>
</dbReference>
<keyword evidence="6" id="KW-1185">Reference proteome</keyword>
<evidence type="ECO:0000313" key="6">
    <source>
        <dbReference type="Proteomes" id="UP001313282"/>
    </source>
</evidence>
<evidence type="ECO:0000256" key="3">
    <source>
        <dbReference type="ARBA" id="ARBA00023274"/>
    </source>
</evidence>
<name>A0AAN8R9Y8_9PEZI</name>
<sequence length="143" mass="15877">MSTTQSVQCFGKKKTATAVAHCKAGKGLVKVNGSPLSLVQPEILRFKVYEPLLILGLDKFQHVDIRVRVTGGGHTSQIYAIRQAIAKAIVAYYQKYVDEHSKNQLKAALLAFDRSLLVADNRRCEPKKFGGPGARARFQKSYR</sequence>
<evidence type="ECO:0000256" key="2">
    <source>
        <dbReference type="ARBA" id="ARBA00022980"/>
    </source>
</evidence>
<dbReference type="PROSITE" id="PS00360">
    <property type="entry name" value="RIBOSOMAL_S9"/>
    <property type="match status" value="1"/>
</dbReference>
<dbReference type="Pfam" id="PF00380">
    <property type="entry name" value="Ribosomal_S9"/>
    <property type="match status" value="1"/>
</dbReference>
<keyword evidence="3 4" id="KW-0687">Ribonucleoprotein</keyword>
<protein>
    <submittedName>
        <fullName evidence="5">40S ribosomal protein S16</fullName>
    </submittedName>
</protein>